<dbReference type="InterPro" id="IPR005225">
    <property type="entry name" value="Small_GTP-bd"/>
</dbReference>
<dbReference type="GO" id="GO:0007165">
    <property type="term" value="P:signal transduction"/>
    <property type="evidence" value="ECO:0007669"/>
    <property type="project" value="InterPro"/>
</dbReference>
<dbReference type="GO" id="GO:0003924">
    <property type="term" value="F:GTPase activity"/>
    <property type="evidence" value="ECO:0007669"/>
    <property type="project" value="InterPro"/>
</dbReference>
<accession>A0A6B2LLB8</accession>
<dbReference type="InterPro" id="IPR027417">
    <property type="entry name" value="P-loop_NTPase"/>
</dbReference>
<protein>
    <submittedName>
        <fullName evidence="3">Uncharacterized protein</fullName>
    </submittedName>
</protein>
<evidence type="ECO:0000256" key="2">
    <source>
        <dbReference type="ARBA" id="ARBA00023134"/>
    </source>
</evidence>
<dbReference type="NCBIfam" id="TIGR00231">
    <property type="entry name" value="small_GTP"/>
    <property type="match status" value="1"/>
</dbReference>
<dbReference type="PANTHER" id="PTHR24070">
    <property type="entry name" value="RAS, DI-RAS, AND RHEB FAMILY MEMBERS OF SMALL GTPASE SUPERFAMILY"/>
    <property type="match status" value="1"/>
</dbReference>
<dbReference type="PROSITE" id="PS51419">
    <property type="entry name" value="RAB"/>
    <property type="match status" value="1"/>
</dbReference>
<dbReference type="SMART" id="SM00174">
    <property type="entry name" value="RHO"/>
    <property type="match status" value="1"/>
</dbReference>
<sequence length="160" mass="17793">MTIQFVQNIFVEEYDPTVADSYRKLVGLDGGPVVLNILDTAGEEEHSPLWESWLKQGQGFLLAYSITSRPSFDALAVLQQAFLHINDTDSMSSVSAVLCATKADQADSREVSREEGEQLAQEWGCPFFETSALSRINVEEAFTTLAKRVYKDTQVPHACK</sequence>
<dbReference type="GO" id="GO:0005525">
    <property type="term" value="F:GTP binding"/>
    <property type="evidence" value="ECO:0007669"/>
    <property type="project" value="UniProtKB-KW"/>
</dbReference>
<keyword evidence="2" id="KW-0342">GTP-binding</keyword>
<dbReference type="PRINTS" id="PR00449">
    <property type="entry name" value="RASTRNSFRMNG"/>
</dbReference>
<dbReference type="InterPro" id="IPR020849">
    <property type="entry name" value="Small_GTPase_Ras-type"/>
</dbReference>
<dbReference type="GO" id="GO:0016020">
    <property type="term" value="C:membrane"/>
    <property type="evidence" value="ECO:0007669"/>
    <property type="project" value="InterPro"/>
</dbReference>
<name>A0A6B2LLB8_9EUKA</name>
<evidence type="ECO:0000313" key="3">
    <source>
        <dbReference type="EMBL" id="NDV37853.1"/>
    </source>
</evidence>
<dbReference type="Pfam" id="PF00071">
    <property type="entry name" value="Ras"/>
    <property type="match status" value="1"/>
</dbReference>
<evidence type="ECO:0000256" key="1">
    <source>
        <dbReference type="ARBA" id="ARBA00022741"/>
    </source>
</evidence>
<keyword evidence="1" id="KW-0547">Nucleotide-binding</keyword>
<dbReference type="AlphaFoldDB" id="A0A6B2LLB8"/>
<dbReference type="SMART" id="SM00173">
    <property type="entry name" value="RAS"/>
    <property type="match status" value="1"/>
</dbReference>
<organism evidence="3">
    <name type="scientific">Arcella intermedia</name>
    <dbReference type="NCBI Taxonomy" id="1963864"/>
    <lineage>
        <taxon>Eukaryota</taxon>
        <taxon>Amoebozoa</taxon>
        <taxon>Tubulinea</taxon>
        <taxon>Elardia</taxon>
        <taxon>Arcellinida</taxon>
        <taxon>Sphaerothecina</taxon>
        <taxon>Arcellidae</taxon>
        <taxon>Arcella</taxon>
    </lineage>
</organism>
<dbReference type="Gene3D" id="3.40.50.300">
    <property type="entry name" value="P-loop containing nucleotide triphosphate hydrolases"/>
    <property type="match status" value="1"/>
</dbReference>
<dbReference type="CDD" id="cd00876">
    <property type="entry name" value="Ras"/>
    <property type="match status" value="1"/>
</dbReference>
<dbReference type="PROSITE" id="PS51421">
    <property type="entry name" value="RAS"/>
    <property type="match status" value="1"/>
</dbReference>
<proteinExistence type="predicted"/>
<reference evidence="3" key="1">
    <citation type="journal article" date="2020" name="J. Eukaryot. Microbiol.">
        <title>De novo Sequencing, Assembly and Annotation of the Transcriptome for the Free-Living Testate Amoeba Arcella intermedia.</title>
        <authorList>
            <person name="Ribeiro G.M."/>
            <person name="Porfirio-Sousa A.L."/>
            <person name="Maurer-Alcala X.X."/>
            <person name="Katz L.A."/>
            <person name="Lahr D.J.G."/>
        </authorList>
    </citation>
    <scope>NUCLEOTIDE SEQUENCE</scope>
</reference>
<dbReference type="SUPFAM" id="SSF52540">
    <property type="entry name" value="P-loop containing nucleoside triphosphate hydrolases"/>
    <property type="match status" value="1"/>
</dbReference>
<dbReference type="SMART" id="SM00175">
    <property type="entry name" value="RAB"/>
    <property type="match status" value="1"/>
</dbReference>
<dbReference type="InterPro" id="IPR001806">
    <property type="entry name" value="Small_GTPase"/>
</dbReference>
<dbReference type="EMBL" id="GIBP01008884">
    <property type="protein sequence ID" value="NDV37853.1"/>
    <property type="molecule type" value="Transcribed_RNA"/>
</dbReference>